<evidence type="ECO:0000259" key="2">
    <source>
        <dbReference type="Pfam" id="PF03795"/>
    </source>
</evidence>
<dbReference type="EMBL" id="JACIEQ010000003">
    <property type="protein sequence ID" value="MBB4022795.1"/>
    <property type="molecule type" value="Genomic_DNA"/>
</dbReference>
<comment type="similarity">
    <text evidence="1">Belongs to the YciI family.</text>
</comment>
<dbReference type="Proteomes" id="UP000585681">
    <property type="component" value="Unassembled WGS sequence"/>
</dbReference>
<dbReference type="SUPFAM" id="SSF54909">
    <property type="entry name" value="Dimeric alpha+beta barrel"/>
    <property type="match status" value="1"/>
</dbReference>
<dbReference type="PANTHER" id="PTHR33606:SF3">
    <property type="entry name" value="PROTEIN YCII"/>
    <property type="match status" value="1"/>
</dbReference>
<dbReference type="RefSeq" id="WP_054539934.1">
    <property type="nucleotide sequence ID" value="NZ_JACIEQ010000003.1"/>
</dbReference>
<dbReference type="Gene3D" id="3.30.70.1060">
    <property type="entry name" value="Dimeric alpha+beta barrel"/>
    <property type="match status" value="1"/>
</dbReference>
<dbReference type="AlphaFoldDB" id="A0A840CBM9"/>
<dbReference type="InterPro" id="IPR005545">
    <property type="entry name" value="YCII"/>
</dbReference>
<dbReference type="Pfam" id="PF03795">
    <property type="entry name" value="YCII"/>
    <property type="match status" value="1"/>
</dbReference>
<dbReference type="InterPro" id="IPR011008">
    <property type="entry name" value="Dimeric_a/b-barrel"/>
</dbReference>
<gene>
    <name evidence="3" type="ORF">GGR17_002614</name>
</gene>
<comment type="caution">
    <text evidence="3">The sequence shown here is derived from an EMBL/GenBank/DDBJ whole genome shotgun (WGS) entry which is preliminary data.</text>
</comment>
<feature type="domain" description="YCII-related" evidence="2">
    <location>
        <begin position="1"/>
        <end position="87"/>
    </location>
</feature>
<accession>A0A840CBM9</accession>
<keyword evidence="4" id="KW-1185">Reference proteome</keyword>
<dbReference type="PANTHER" id="PTHR33606">
    <property type="entry name" value="PROTEIN YCII"/>
    <property type="match status" value="1"/>
</dbReference>
<evidence type="ECO:0000256" key="1">
    <source>
        <dbReference type="ARBA" id="ARBA00007689"/>
    </source>
</evidence>
<name>A0A840CBM9_9RHOB</name>
<protein>
    <recommendedName>
        <fullName evidence="2">YCII-related domain-containing protein</fullName>
    </recommendedName>
</protein>
<evidence type="ECO:0000313" key="3">
    <source>
        <dbReference type="EMBL" id="MBB4022795.1"/>
    </source>
</evidence>
<reference evidence="3" key="1">
    <citation type="submission" date="2020-08" db="EMBL/GenBank/DDBJ databases">
        <title>Genomic Encyclopedia of Type Strains, Phase IV (KMG-IV): sequencing the most valuable type-strain genomes for metagenomic binning, comparative biology and taxonomic classification.</title>
        <authorList>
            <person name="Goeker M."/>
        </authorList>
    </citation>
    <scope>NUCLEOTIDE SEQUENCE [LARGE SCALE GENOMIC DNA]</scope>
    <source>
        <strain evidence="3">DSM 105040</strain>
    </source>
</reference>
<sequence>MAYMIMTRDKPGAEEIRAANRVAHYAFLRSHRNILIASGGLQDDNGEFNGGLIVIDVDTREEAEEFLRADPFSDAGLFGDVTISRWKQAFLDRAER</sequence>
<organism evidence="3 4">
    <name type="scientific">Actibacterium naphthalenivorans</name>
    <dbReference type="NCBI Taxonomy" id="1614693"/>
    <lineage>
        <taxon>Bacteria</taxon>
        <taxon>Pseudomonadati</taxon>
        <taxon>Pseudomonadota</taxon>
        <taxon>Alphaproteobacteria</taxon>
        <taxon>Rhodobacterales</taxon>
        <taxon>Roseobacteraceae</taxon>
        <taxon>Actibacterium</taxon>
    </lineage>
</organism>
<dbReference type="InterPro" id="IPR051807">
    <property type="entry name" value="Sec-metab_biosynth-assoc"/>
</dbReference>
<evidence type="ECO:0000313" key="4">
    <source>
        <dbReference type="Proteomes" id="UP000585681"/>
    </source>
</evidence>
<proteinExistence type="inferred from homology"/>